<feature type="binding site" evidence="11">
    <location>
        <position position="53"/>
    </location>
    <ligand>
        <name>chlorophyll a</name>
        <dbReference type="ChEBI" id="CHEBI:58416"/>
        <label>1</label>
    </ligand>
</feature>
<feature type="binding site" evidence="11">
    <location>
        <position position="54"/>
    </location>
    <ligand>
        <name>chlorophyll a</name>
        <dbReference type="ChEBI" id="CHEBI:58416"/>
        <label>1</label>
    </ligand>
</feature>
<accession>Q3B9U3</accession>
<dbReference type="GO" id="GO:0009523">
    <property type="term" value="C:photosystem II"/>
    <property type="evidence" value="ECO:0007669"/>
    <property type="project" value="UniProtKB-KW"/>
</dbReference>
<feature type="binding site" evidence="11">
    <location>
        <position position="136"/>
    </location>
    <ligand>
        <name>chlorophyll a</name>
        <dbReference type="ChEBI" id="CHEBI:58416"/>
        <label>3</label>
        <note>axial binding residue</note>
    </ligand>
    <ligandPart>
        <name>Mg</name>
        <dbReference type="ChEBI" id="CHEBI:25107"/>
    </ligandPart>
</feature>
<feature type="binding site" evidence="6">
    <location>
        <position position="113"/>
    </location>
    <ligand>
        <name>chlorophyll a</name>
        <dbReference type="ChEBI" id="CHEBI:58416"/>
        <label>1</label>
    </ligand>
</feature>
<keyword evidence="11" id="KW-0002">3D-structure</keyword>
<comment type="function">
    <text evidence="7">The light-harvesting complex (LHC) functions as a light receptor, it captures and delivers excitation energy to photosystems with which it is closely associated.</text>
</comment>
<evidence type="ECO:0000256" key="7">
    <source>
        <dbReference type="RuleBase" id="RU363080"/>
    </source>
</evidence>
<dbReference type="PDB" id="7YCA">
    <property type="method" value="EM"/>
    <property type="resolution" value="2.94 A"/>
    <property type="chains" value="1=1-225"/>
</dbReference>
<dbReference type="GO" id="GO:0009765">
    <property type="term" value="P:photosynthesis, light harvesting"/>
    <property type="evidence" value="ECO:0007669"/>
    <property type="project" value="InterPro"/>
</dbReference>
<feature type="binding site" evidence="11">
    <location>
        <position position="98"/>
    </location>
    <ligand>
        <name>all-trans-violaxanthin</name>
        <dbReference type="ChEBI" id="CHEBI:35288"/>
    </ligand>
</feature>
<feature type="binding site" evidence="11">
    <location>
        <position position="191"/>
    </location>
    <ligand>
        <name>chlorophyll a</name>
        <dbReference type="ChEBI" id="CHEBI:58416"/>
        <label>5</label>
    </ligand>
</feature>
<dbReference type="InterPro" id="IPR001344">
    <property type="entry name" value="Chloro_AB-bd_pln"/>
</dbReference>
<keyword evidence="7" id="KW-0604">Photosystem II</keyword>
<feature type="binding site" description="axial binding residue" evidence="6">
    <location>
        <position position="136"/>
    </location>
    <ligand>
        <name>chlorophyll b</name>
        <dbReference type="ChEBI" id="CHEBI:61721"/>
        <label>1</label>
    </ligand>
    <ligandPart>
        <name>Mg</name>
        <dbReference type="ChEBI" id="CHEBI:25107"/>
    </ligandPart>
</feature>
<feature type="binding site" evidence="11">
    <location>
        <position position="68"/>
    </location>
    <ligand>
        <name>chlorophyll a</name>
        <dbReference type="ChEBI" id="CHEBI:58416"/>
        <label>2</label>
    </ligand>
</feature>
<dbReference type="STRING" id="70448.Q3B9U3"/>
<keyword evidence="3 7" id="KW-0602">Photosynthesis</keyword>
<keyword evidence="7" id="KW-0603">Photosystem I</keyword>
<keyword evidence="1 6" id="KW-0148">Chlorophyll</keyword>
<evidence type="ECO:0000256" key="2">
    <source>
        <dbReference type="ARBA" id="ARBA00022528"/>
    </source>
</evidence>
<feature type="binding site" evidence="6">
    <location>
        <position position="73"/>
    </location>
    <ligand>
        <name>chlorophyll a</name>
        <dbReference type="ChEBI" id="CHEBI:58416"/>
        <label>1</label>
    </ligand>
</feature>
<feature type="binding site" evidence="6">
    <location>
        <position position="171"/>
    </location>
    <ligand>
        <name>chlorophyll a</name>
        <dbReference type="ChEBI" id="CHEBI:58416"/>
        <label>1</label>
    </ligand>
</feature>
<dbReference type="GO" id="GO:0009522">
    <property type="term" value="C:photosystem I"/>
    <property type="evidence" value="ECO:0007669"/>
    <property type="project" value="UniProtKB-KW"/>
</dbReference>
<dbReference type="EMBL" id="CAID01000002">
    <property type="protein sequence ID" value="CAL52594.1"/>
    <property type="molecule type" value="Genomic_DNA"/>
</dbReference>
<name>A0AA97PZG2_OSTTA</name>
<feature type="binding site" evidence="6">
    <location>
        <position position="206"/>
    </location>
    <ligand>
        <name>chlorophyll a</name>
        <dbReference type="ChEBI" id="CHEBI:58416"/>
        <label>1</label>
    </ligand>
</feature>
<comment type="similarity">
    <text evidence="7">Belongs to the light-harvesting chlorophyll a/b-binding (LHC) protein family.</text>
</comment>
<accession>A0A1Y5HZI2</accession>
<reference evidence="11" key="4">
    <citation type="journal article" date="2023" name="Elife">
        <title>The photosystem I supercomplex from a primordial green alga &lt;i&gt;Ostreococcus tauri&lt;/i&gt; harbors three light-harvesting complex trimers.</title>
        <authorList>
            <person name="Ishii A."/>
            <person name="Shan J."/>
            <person name="Sheng X."/>
            <person name="Kim E."/>
            <person name="Watanabe A."/>
            <person name="Yokono M."/>
            <person name="Noda C."/>
            <person name="Song C."/>
            <person name="Murata K."/>
            <person name="Liu Z."/>
            <person name="Minagawa J."/>
        </authorList>
    </citation>
    <scope>STRUCTURE BY ELECTRON MICROSCOPY (2.94 ANGSTROMS) IN COMPLEX WITH ALL-TRANS-VIOLAXANTHIN; CHLOROPHYLL A AND CHLOROPHYLL B</scope>
</reference>
<dbReference type="EMDB" id="EMD-33737"/>
<feature type="binding site" evidence="11">
    <location>
        <position position="172"/>
    </location>
    <ligand>
        <name>chlorophyll a</name>
        <dbReference type="ChEBI" id="CHEBI:58416"/>
        <label>4</label>
        <note>axial binding residue</note>
    </ligand>
    <ligandPart>
        <name>Mg</name>
        <dbReference type="ChEBI" id="CHEBI:25107"/>
    </ligandPart>
</feature>
<sequence>MFAATRSFTQTVAPKTSVKARARVTARASARPMWFPGAEAPAHLRGDLPCDYGFDPLNLGEKPDNLARYREAELMHARWAMMGVAGAVGVEIAGQGDWASAQPTTWDATAKYLGNETHAPLFAVIGVNGVLVAFAESQRQAATGEARLYPGGSFDPAGLSKGKDFETLKRKELANGRVAMMAFFGIMAQHQADPSGPGPVKQLANHLADPWHVNVCTNPSAIPWL</sequence>
<feature type="binding site" evidence="11">
    <location>
        <position position="34"/>
    </location>
    <ligand>
        <name>chlorophyll b</name>
        <dbReference type="ChEBI" id="CHEBI:61721"/>
        <note>axial binding residue</note>
    </ligand>
    <ligandPart>
        <name>Mg</name>
        <dbReference type="ChEBI" id="CHEBI:25107"/>
    </ligandPart>
</feature>
<reference evidence="9 10" key="2">
    <citation type="journal article" date="2006" name="Proc. Natl. Acad. Sci. U.S.A.">
        <title>Genome analysis of the smallest free-living eukaryote Ostreococcus tauri unveils many unique features.</title>
        <authorList>
            <person name="Derelle E."/>
            <person name="Ferraz C."/>
            <person name="Rombauts S."/>
            <person name="Rouze P."/>
            <person name="Worden A.Z."/>
            <person name="Robbens S."/>
            <person name="Partensky F."/>
            <person name="Degroeve S."/>
            <person name="Echeynie S."/>
            <person name="Cooke R."/>
            <person name="Saeys Y."/>
            <person name="Wuyts J."/>
            <person name="Jabbari K."/>
            <person name="Bowler C."/>
            <person name="Panaud O."/>
            <person name="Piegu B."/>
            <person name="Ball S.G."/>
            <person name="Ral J.-P."/>
            <person name="Bouget F.-Y."/>
            <person name="Piganeau G."/>
            <person name="De Baets B."/>
            <person name="Picard A."/>
            <person name="Delseny M."/>
            <person name="Demaille J."/>
            <person name="Van de Peer Y."/>
            <person name="Moreau H."/>
        </authorList>
    </citation>
    <scope>NUCLEOTIDE SEQUENCE [LARGE SCALE GENOMIC DNA]</scope>
    <source>
        <strain evidence="9 10">OTTH0595</strain>
    </source>
</reference>
<evidence type="ECO:0000313" key="9">
    <source>
        <dbReference type="EMBL" id="CAL52594.1"/>
    </source>
</evidence>
<keyword evidence="4 7" id="KW-0934">Plastid</keyword>
<keyword evidence="10" id="KW-1185">Reference proteome</keyword>
<feature type="binding site" evidence="6">
    <location>
        <position position="172"/>
    </location>
    <ligand>
        <name>chlorophyll a</name>
        <dbReference type="ChEBI" id="CHEBI:58416"/>
        <label>1</label>
    </ligand>
</feature>
<evidence type="ECO:0000256" key="4">
    <source>
        <dbReference type="ARBA" id="ARBA00022640"/>
    </source>
</evidence>
<evidence type="ECO:0000313" key="8">
    <source>
        <dbReference type="EMBL" id="AAY27548.1"/>
    </source>
</evidence>
<feature type="binding site" evidence="11">
    <location>
        <position position="54"/>
    </location>
    <ligand>
        <name>chlorophyll b</name>
        <dbReference type="ChEBI" id="CHEBI:61721"/>
    </ligand>
</feature>
<feature type="binding site" evidence="11">
    <location>
        <position position="60"/>
    </location>
    <ligand>
        <name>chlorophyll a</name>
        <dbReference type="ChEBI" id="CHEBI:58416"/>
        <label>1</label>
    </ligand>
</feature>
<dbReference type="KEGG" id="ota:OT_ostta02g04800"/>
<reference evidence="8" key="1">
    <citation type="journal article" date="2005" name="Mol. Biol. Evol.">
        <title>New insights into the nature and phylogeny of prasinophyte antenna proteins: Ostreococcus tauri, a case study.</title>
        <authorList>
            <person name="Six C."/>
            <person name="Worden A.Z."/>
            <person name="Rodriguez F."/>
            <person name="Moreau H."/>
            <person name="Partensky F."/>
        </authorList>
    </citation>
    <scope>NUCLEOTIDE SEQUENCE</scope>
</reference>
<proteinExistence type="evidence at protein level"/>
<evidence type="ECO:0000256" key="3">
    <source>
        <dbReference type="ARBA" id="ARBA00022531"/>
    </source>
</evidence>
<keyword evidence="5 7" id="KW-0157">Chromophore</keyword>
<evidence type="ECO:0000256" key="1">
    <source>
        <dbReference type="ARBA" id="ARBA00022494"/>
    </source>
</evidence>
<feature type="binding site" evidence="11">
    <location>
        <position position="76"/>
    </location>
    <ligand>
        <name>chlorophyll a</name>
        <dbReference type="ChEBI" id="CHEBI:58416"/>
        <label>2</label>
        <note>axial binding residue</note>
    </ligand>
    <ligandPart>
        <name>Mg</name>
        <dbReference type="ChEBI" id="CHEBI:25107"/>
    </ligandPart>
</feature>
<dbReference type="InterPro" id="IPR022796">
    <property type="entry name" value="Chloroa_b-bind"/>
</dbReference>
<dbReference type="GO" id="GO:0009535">
    <property type="term" value="C:chloroplast thylakoid membrane"/>
    <property type="evidence" value="ECO:0007669"/>
    <property type="project" value="UniProtKB-SubCell"/>
</dbReference>
<feature type="binding site" evidence="11">
    <location>
        <position position="57"/>
    </location>
    <ligand>
        <name>all-trans-violaxanthin</name>
        <dbReference type="ChEBI" id="CHEBI:35288"/>
    </ligand>
</feature>
<comment type="subcellular location">
    <subcellularLocation>
        <location evidence="7">Plastid</location>
        <location evidence="7">Chloroplast thylakoid membrane</location>
    </subcellularLocation>
</comment>
<dbReference type="Proteomes" id="UP000009170">
    <property type="component" value="Unassembled WGS sequence"/>
</dbReference>
<reference evidence="9" key="3">
    <citation type="journal article" date="2014" name="BMC Genomics">
        <title>An improved genome of the model marine alga Ostreococcus tauri unfolds by assessing Illumina de novo assemblies.</title>
        <authorList>
            <person name="Blanc-Mathieu R."/>
            <person name="Verhelst B."/>
            <person name="Derelle E."/>
            <person name="Rombauts S."/>
            <person name="Bouget F.Y."/>
            <person name="Carre I."/>
            <person name="Chateau A."/>
            <person name="Eyre-Walker A."/>
            <person name="Grimsley N."/>
            <person name="Moreau H."/>
            <person name="Piegu B."/>
            <person name="Rivals E."/>
            <person name="Schackwitz W."/>
            <person name="Van de Peer Y."/>
            <person name="Piganeau G."/>
        </authorList>
    </citation>
    <scope>NUCLEOTIDE SEQUENCE</scope>
    <source>
        <strain evidence="9">RCC4221</strain>
    </source>
</reference>
<dbReference type="SMR" id="A0AA97PZG2"/>
<accession>A0AA97PZG2</accession>
<evidence type="ECO:0000256" key="6">
    <source>
        <dbReference type="PIRSR" id="PIRSR601344-1"/>
    </source>
</evidence>
<organism evidence="8">
    <name type="scientific">Ostreococcus tauri</name>
    <name type="common">Marine green alga</name>
    <dbReference type="NCBI Taxonomy" id="70448"/>
    <lineage>
        <taxon>Eukaryota</taxon>
        <taxon>Viridiplantae</taxon>
        <taxon>Chlorophyta</taxon>
        <taxon>Mamiellophyceae</taxon>
        <taxon>Mamiellales</taxon>
        <taxon>Bathycoccaceae</taxon>
        <taxon>Ostreococcus</taxon>
    </lineage>
</organism>
<dbReference type="Gene3D" id="1.10.3460.10">
    <property type="entry name" value="Chlorophyll a/b binding protein domain"/>
    <property type="match status" value="1"/>
</dbReference>
<feature type="binding site" evidence="11">
    <location>
        <position position="206"/>
    </location>
    <ligand>
        <name>chlorophyll a</name>
        <dbReference type="ChEBI" id="CHEBI:58416"/>
        <label>6</label>
        <note>axial binding residue</note>
    </ligand>
    <ligandPart>
        <name>Mg</name>
        <dbReference type="ChEBI" id="CHEBI:25107"/>
    </ligandPart>
</feature>
<feature type="binding site" evidence="11">
    <location>
        <position position="52"/>
    </location>
    <ligand>
        <name>chlorophyll a</name>
        <dbReference type="ChEBI" id="CHEBI:58416"/>
        <label>1</label>
    </ligand>
</feature>
<evidence type="ECO:0007829" key="11">
    <source>
        <dbReference type="PDB" id="7YCA"/>
    </source>
</evidence>
<feature type="binding site" evidence="11">
    <location>
        <position position="139"/>
    </location>
    <ligand>
        <name>chlorophyll a</name>
        <dbReference type="ChEBI" id="CHEBI:58416"/>
        <label>3</label>
    </ligand>
</feature>
<protein>
    <recommendedName>
        <fullName evidence="7">Chlorophyll a-b binding protein, chloroplastic</fullName>
    </recommendedName>
</protein>
<evidence type="ECO:0000256" key="5">
    <source>
        <dbReference type="ARBA" id="ARBA00022991"/>
    </source>
</evidence>
<keyword evidence="7" id="KW-0793">Thylakoid</keyword>
<feature type="binding site" evidence="11">
    <location>
        <position position="221"/>
    </location>
    <ligand>
        <name>chlorophyll a</name>
        <dbReference type="ChEBI" id="CHEBI:58416"/>
        <label>7</label>
        <note>axial binding residue</note>
    </ligand>
    <ligandPart>
        <name>Mg</name>
        <dbReference type="ChEBI" id="CHEBI:25107"/>
    </ligandPart>
</feature>
<dbReference type="SUPFAM" id="SSF103511">
    <property type="entry name" value="Chlorophyll a-b binding protein"/>
    <property type="match status" value="1"/>
</dbReference>
<feature type="binding site" evidence="6 11">
    <location>
        <position position="177"/>
    </location>
    <ligand>
        <name>chlorophyll a</name>
        <dbReference type="ChEBI" id="CHEBI:58416"/>
        <label>1</label>
    </ligand>
</feature>
<evidence type="ECO:0000313" key="10">
    <source>
        <dbReference type="Proteomes" id="UP000009170"/>
    </source>
</evidence>
<feature type="binding site" evidence="6">
    <location>
        <position position="189"/>
    </location>
    <ligand>
        <name>chlorophyll a</name>
        <dbReference type="ChEBI" id="CHEBI:58416"/>
        <label>1</label>
    </ligand>
</feature>
<dbReference type="GO" id="GO:0016168">
    <property type="term" value="F:chlorophyll binding"/>
    <property type="evidence" value="ECO:0007669"/>
    <property type="project" value="UniProtKB-KW"/>
</dbReference>
<feature type="binding site" evidence="6">
    <location>
        <position position="175"/>
    </location>
    <ligand>
        <name>chlorophyll a</name>
        <dbReference type="ChEBI" id="CHEBI:58416"/>
        <label>1</label>
    </ligand>
</feature>
<feature type="binding site" evidence="11">
    <location>
        <position position="190"/>
    </location>
    <ligand>
        <name>chlorophyll a</name>
        <dbReference type="ChEBI" id="CHEBI:58416"/>
        <label>5</label>
    </ligand>
</feature>
<dbReference type="GeneID" id="9836793"/>
<keyword evidence="2 7" id="KW-0150">Chloroplast</keyword>
<feature type="binding site" description="axial binding residue" evidence="6">
    <location>
        <position position="78"/>
    </location>
    <ligand>
        <name>chlorophyll b</name>
        <dbReference type="ChEBI" id="CHEBI:61721"/>
        <label>1</label>
    </ligand>
    <ligandPart>
        <name>Mg</name>
        <dbReference type="ChEBI" id="CHEBI:25107"/>
    </ligandPart>
</feature>
<dbReference type="Pfam" id="PF00504">
    <property type="entry name" value="Chloroa_b-bind"/>
    <property type="match status" value="1"/>
</dbReference>
<dbReference type="AlphaFoldDB" id="A0AA97PZG2"/>
<dbReference type="EMBL" id="AY954737">
    <property type="protein sequence ID" value="AAY27548.1"/>
    <property type="molecule type" value="Genomic_DNA"/>
</dbReference>
<dbReference type="OMA" id="TAVGCLH"/>
<gene>
    <name evidence="9" type="ORF">OT_ostta02g04800</name>
</gene>
<dbReference type="RefSeq" id="XP_003075322.1">
    <property type="nucleotide sequence ID" value="XM_003075274.1"/>
</dbReference>
<dbReference type="OrthoDB" id="423598at2759"/>
<dbReference type="PANTHER" id="PTHR21649">
    <property type="entry name" value="CHLOROPHYLL A/B BINDING PROTEIN"/>
    <property type="match status" value="1"/>
</dbReference>
<accession>A0A454Y3N2</accession>
<feature type="binding site" evidence="11">
    <location>
        <position position="73"/>
    </location>
    <ligand>
        <name>chlorophyll a</name>
        <dbReference type="ChEBI" id="CHEBI:58416"/>
        <label>1</label>
        <note>axial binding residue</note>
    </ligand>
    <ligandPart>
        <name>Mg</name>
        <dbReference type="ChEBI" id="CHEBI:25107"/>
    </ligandPart>
</feature>
<feature type="binding site" evidence="11">
    <location>
        <position position="55"/>
    </location>
    <ligand>
        <name>all-trans-violaxanthin</name>
        <dbReference type="ChEBI" id="CHEBI:35288"/>
    </ligand>
</feature>
<feature type="binding site" evidence="6">
    <location>
        <position position="76"/>
    </location>
    <ligand>
        <name>chlorophyll a</name>
        <dbReference type="ChEBI" id="CHEBI:58416"/>
        <label>1</label>
    </ligand>
</feature>